<gene>
    <name evidence="2" type="ORF">HP555_10575</name>
</gene>
<dbReference type="GO" id="GO:0006629">
    <property type="term" value="P:lipid metabolic process"/>
    <property type="evidence" value="ECO:0007669"/>
    <property type="project" value="InterPro"/>
</dbReference>
<dbReference type="PROSITE" id="PS51704">
    <property type="entry name" value="GP_PDE"/>
    <property type="match status" value="1"/>
</dbReference>
<dbReference type="RefSeq" id="WP_199262276.1">
    <property type="nucleotide sequence ID" value="NZ_CP054140.1"/>
</dbReference>
<dbReference type="KEGG" id="dog:HP555_10575"/>
<dbReference type="Proteomes" id="UP000596092">
    <property type="component" value="Chromosome"/>
</dbReference>
<accession>A0A7T5VE91</accession>
<feature type="domain" description="GP-PDE" evidence="1">
    <location>
        <begin position="18"/>
        <end position="281"/>
    </location>
</feature>
<reference evidence="2 3" key="1">
    <citation type="submission" date="2020-05" db="EMBL/GenBank/DDBJ databases">
        <title>Complete genome of Desulfobulbus oligotrophicus.</title>
        <authorList>
            <person name="Podar M."/>
        </authorList>
    </citation>
    <scope>NUCLEOTIDE SEQUENCE [LARGE SCALE GENOMIC DNA]</scope>
    <source>
        <strain evidence="2 3">Prop6</strain>
    </source>
</reference>
<dbReference type="SUPFAM" id="SSF51695">
    <property type="entry name" value="PLC-like phosphodiesterases"/>
    <property type="match status" value="1"/>
</dbReference>
<dbReference type="Gene3D" id="3.20.20.190">
    <property type="entry name" value="Phosphatidylinositol (PI) phosphodiesterase"/>
    <property type="match status" value="1"/>
</dbReference>
<evidence type="ECO:0000313" key="2">
    <source>
        <dbReference type="EMBL" id="QQG66274.1"/>
    </source>
</evidence>
<organism evidence="2 3">
    <name type="scientific">Desulfobulbus oligotrophicus</name>
    <dbReference type="NCBI Taxonomy" id="1909699"/>
    <lineage>
        <taxon>Bacteria</taxon>
        <taxon>Pseudomonadati</taxon>
        <taxon>Thermodesulfobacteriota</taxon>
        <taxon>Desulfobulbia</taxon>
        <taxon>Desulfobulbales</taxon>
        <taxon>Desulfobulbaceae</taxon>
        <taxon>Desulfobulbus</taxon>
    </lineage>
</organism>
<dbReference type="GO" id="GO:0008081">
    <property type="term" value="F:phosphoric diester hydrolase activity"/>
    <property type="evidence" value="ECO:0007669"/>
    <property type="project" value="InterPro"/>
</dbReference>
<dbReference type="Pfam" id="PF03009">
    <property type="entry name" value="GDPD"/>
    <property type="match status" value="1"/>
</dbReference>
<evidence type="ECO:0000313" key="3">
    <source>
        <dbReference type="Proteomes" id="UP000596092"/>
    </source>
</evidence>
<name>A0A7T5VE91_9BACT</name>
<dbReference type="AlphaFoldDB" id="A0A7T5VE91"/>
<evidence type="ECO:0000259" key="1">
    <source>
        <dbReference type="PROSITE" id="PS51704"/>
    </source>
</evidence>
<dbReference type="InterPro" id="IPR017946">
    <property type="entry name" value="PLC-like_Pdiesterase_TIM-brl"/>
</dbReference>
<proteinExistence type="predicted"/>
<sequence>MKTDGGKHSLFDQFERHPIIIAHRGHRACFPENTLCAFAASLGRCDMIELDVRLSADGVAVVFHDQLLWRTSDAVAKAFEVDQRSLAVHDWRYVQLSQLDVGSWFLETDPFDTIEQGRVDRRELLALMPQRLPSLRRVLYWAVTNNMPLNIEIKEMGTTRLNEALVAEVIHDVAVTATGQQVVLSSFNHSMLRMCQWLAPHLATAALQEGSHPPDLLSYLQNLGVCAYHPSDQIVDADLIHVVRSIGIRVNVFTVNDVLRQRQLFAAGATGFFTDYLMDDA</sequence>
<dbReference type="EMBL" id="CP054140">
    <property type="protein sequence ID" value="QQG66274.1"/>
    <property type="molecule type" value="Genomic_DNA"/>
</dbReference>
<protein>
    <recommendedName>
        <fullName evidence="1">GP-PDE domain-containing protein</fullName>
    </recommendedName>
</protein>
<keyword evidence="3" id="KW-1185">Reference proteome</keyword>
<dbReference type="PANTHER" id="PTHR46211">
    <property type="entry name" value="GLYCEROPHOSPHORYL DIESTER PHOSPHODIESTERASE"/>
    <property type="match status" value="1"/>
</dbReference>
<dbReference type="PANTHER" id="PTHR46211:SF14">
    <property type="entry name" value="GLYCEROPHOSPHODIESTER PHOSPHODIESTERASE"/>
    <property type="match status" value="1"/>
</dbReference>
<dbReference type="InterPro" id="IPR030395">
    <property type="entry name" value="GP_PDE_dom"/>
</dbReference>